<comment type="caution">
    <text evidence="1">The sequence shown here is derived from an EMBL/GenBank/DDBJ whole genome shotgun (WGS) entry which is preliminary data.</text>
</comment>
<sequence>MIARSIARTLVLVLTVCNNNVVFAAPGTVVNCQGPVHQELNQSNGQQRNMSRLPRRAALTRSPGPPPV</sequence>
<proteinExistence type="predicted"/>
<gene>
    <name evidence="1" type="ORF">DPEC_G00081600</name>
</gene>
<accession>A0ACC2GYA8</accession>
<reference evidence="1" key="1">
    <citation type="submission" date="2021-05" db="EMBL/GenBank/DDBJ databases">
        <authorList>
            <person name="Pan Q."/>
            <person name="Jouanno E."/>
            <person name="Zahm M."/>
            <person name="Klopp C."/>
            <person name="Cabau C."/>
            <person name="Louis A."/>
            <person name="Berthelot C."/>
            <person name="Parey E."/>
            <person name="Roest Crollius H."/>
            <person name="Montfort J."/>
            <person name="Robinson-Rechavi M."/>
            <person name="Bouchez O."/>
            <person name="Lampietro C."/>
            <person name="Lopez Roques C."/>
            <person name="Donnadieu C."/>
            <person name="Postlethwait J."/>
            <person name="Bobe J."/>
            <person name="Dillon D."/>
            <person name="Chandos A."/>
            <person name="von Hippel F."/>
            <person name="Guiguen Y."/>
        </authorList>
    </citation>
    <scope>NUCLEOTIDE SEQUENCE</scope>
    <source>
        <strain evidence="1">YG-Jan2019</strain>
    </source>
</reference>
<name>A0ACC2GYA8_DALPE</name>
<evidence type="ECO:0000313" key="2">
    <source>
        <dbReference type="Proteomes" id="UP001157502"/>
    </source>
</evidence>
<dbReference type="EMBL" id="CM055734">
    <property type="protein sequence ID" value="KAJ8008744.1"/>
    <property type="molecule type" value="Genomic_DNA"/>
</dbReference>
<evidence type="ECO:0000313" key="1">
    <source>
        <dbReference type="EMBL" id="KAJ8008744.1"/>
    </source>
</evidence>
<organism evidence="1 2">
    <name type="scientific">Dallia pectoralis</name>
    <name type="common">Alaska blackfish</name>
    <dbReference type="NCBI Taxonomy" id="75939"/>
    <lineage>
        <taxon>Eukaryota</taxon>
        <taxon>Metazoa</taxon>
        <taxon>Chordata</taxon>
        <taxon>Craniata</taxon>
        <taxon>Vertebrata</taxon>
        <taxon>Euteleostomi</taxon>
        <taxon>Actinopterygii</taxon>
        <taxon>Neopterygii</taxon>
        <taxon>Teleostei</taxon>
        <taxon>Protacanthopterygii</taxon>
        <taxon>Esociformes</taxon>
        <taxon>Umbridae</taxon>
        <taxon>Dallia</taxon>
    </lineage>
</organism>
<protein>
    <submittedName>
        <fullName evidence="1">Uncharacterized protein</fullName>
    </submittedName>
</protein>
<keyword evidence="2" id="KW-1185">Reference proteome</keyword>
<dbReference type="Proteomes" id="UP001157502">
    <property type="component" value="Chromosome 7"/>
</dbReference>